<dbReference type="AlphaFoldDB" id="A0A2T8IE89"/>
<dbReference type="Gramene" id="PVH35991">
    <property type="protein sequence ID" value="PVH35991"/>
    <property type="gene ID" value="PAHAL_7G329500"/>
</dbReference>
<sequence>MRTGPQIMLCFCRGAAAVDAESTASWGAGPVWGWRGFRFRLLYLYADKRALLGEGHPSTQPRLFVRGGRAQRNYFCGLRDWRSFWALRHAPLVARVSWQLGIIFFIRKEELGIFGAVADDQRAFL</sequence>
<evidence type="ECO:0000313" key="1">
    <source>
        <dbReference type="EMBL" id="PVH35991.1"/>
    </source>
</evidence>
<organism evidence="1">
    <name type="scientific">Panicum hallii</name>
    <dbReference type="NCBI Taxonomy" id="206008"/>
    <lineage>
        <taxon>Eukaryota</taxon>
        <taxon>Viridiplantae</taxon>
        <taxon>Streptophyta</taxon>
        <taxon>Embryophyta</taxon>
        <taxon>Tracheophyta</taxon>
        <taxon>Spermatophyta</taxon>
        <taxon>Magnoliopsida</taxon>
        <taxon>Liliopsida</taxon>
        <taxon>Poales</taxon>
        <taxon>Poaceae</taxon>
        <taxon>PACMAD clade</taxon>
        <taxon>Panicoideae</taxon>
        <taxon>Panicodae</taxon>
        <taxon>Paniceae</taxon>
        <taxon>Panicinae</taxon>
        <taxon>Panicum</taxon>
        <taxon>Panicum sect. Panicum</taxon>
    </lineage>
</organism>
<protein>
    <submittedName>
        <fullName evidence="1">Uncharacterized protein</fullName>
    </submittedName>
</protein>
<proteinExistence type="predicted"/>
<gene>
    <name evidence="1" type="ORF">PAHAL_7G329500</name>
</gene>
<accession>A0A2T8IE89</accession>
<dbReference type="Proteomes" id="UP000243499">
    <property type="component" value="Chromosome 7"/>
</dbReference>
<reference evidence="1" key="1">
    <citation type="submission" date="2018-04" db="EMBL/GenBank/DDBJ databases">
        <title>WGS assembly of Panicum hallii.</title>
        <authorList>
            <person name="Lovell J."/>
            <person name="Jenkins J."/>
            <person name="Lowry D."/>
            <person name="Mamidi S."/>
            <person name="Sreedasyam A."/>
            <person name="Weng X."/>
            <person name="Barry K."/>
            <person name="Bonette J."/>
            <person name="Campitelli B."/>
            <person name="Daum C."/>
            <person name="Gordon S."/>
            <person name="Gould B."/>
            <person name="Lipzen A."/>
            <person name="Macqueen A."/>
            <person name="Palacio-Mejia J."/>
            <person name="Plott C."/>
            <person name="Shakirov E."/>
            <person name="Shu S."/>
            <person name="Yoshinaga Y."/>
            <person name="Zane M."/>
            <person name="Rokhsar D."/>
            <person name="Grimwood J."/>
            <person name="Schmutz J."/>
            <person name="Juenger T."/>
        </authorList>
    </citation>
    <scope>NUCLEOTIDE SEQUENCE [LARGE SCALE GENOMIC DNA]</scope>
    <source>
        <strain evidence="1">FIL2</strain>
    </source>
</reference>
<dbReference type="EMBL" id="CM008052">
    <property type="protein sequence ID" value="PVH35991.1"/>
    <property type="molecule type" value="Genomic_DNA"/>
</dbReference>
<name>A0A2T8IE89_9POAL</name>